<name>A0A507E1F9_9FUNG</name>
<dbReference type="PIRSF" id="PIRSF005992">
    <property type="entry name" value="Clathrin_mu"/>
    <property type="match status" value="1"/>
</dbReference>
<dbReference type="InterPro" id="IPR018240">
    <property type="entry name" value="Clathrin_mu_CS"/>
</dbReference>
<dbReference type="GO" id="GO:0030131">
    <property type="term" value="C:clathrin adaptor complex"/>
    <property type="evidence" value="ECO:0007669"/>
    <property type="project" value="UniProtKB-UniRule"/>
</dbReference>
<comment type="caution">
    <text evidence="7">The sequence shown here is derived from an EMBL/GenBank/DDBJ whole genome shotgun (WGS) entry which is preliminary data.</text>
</comment>
<proteinExistence type="inferred from homology"/>
<keyword evidence="3 5" id="KW-0653">Protein transport</keyword>
<dbReference type="SUPFAM" id="SSF64356">
    <property type="entry name" value="SNARE-like"/>
    <property type="match status" value="1"/>
</dbReference>
<keyword evidence="4" id="KW-0472">Membrane</keyword>
<feature type="domain" description="MHD" evidence="6">
    <location>
        <begin position="175"/>
        <end position="420"/>
    </location>
</feature>
<dbReference type="InterPro" id="IPR022775">
    <property type="entry name" value="AP_mu_sigma_su"/>
</dbReference>
<dbReference type="PROSITE" id="PS51072">
    <property type="entry name" value="MHD"/>
    <property type="match status" value="1"/>
</dbReference>
<dbReference type="AlphaFoldDB" id="A0A507E1F9"/>
<dbReference type="STRING" id="109895.A0A507E1F9"/>
<evidence type="ECO:0000256" key="1">
    <source>
        <dbReference type="ARBA" id="ARBA00004308"/>
    </source>
</evidence>
<evidence type="ECO:0000256" key="2">
    <source>
        <dbReference type="ARBA" id="ARBA00022448"/>
    </source>
</evidence>
<dbReference type="EMBL" id="QEAQ01000057">
    <property type="protein sequence ID" value="TPX57145.1"/>
    <property type="molecule type" value="Genomic_DNA"/>
</dbReference>
<evidence type="ECO:0000256" key="3">
    <source>
        <dbReference type="ARBA" id="ARBA00022927"/>
    </source>
</evidence>
<dbReference type="CDD" id="cd14837">
    <property type="entry name" value="AP3_Mu_N"/>
    <property type="match status" value="1"/>
</dbReference>
<dbReference type="InterPro" id="IPR011012">
    <property type="entry name" value="Longin-like_dom_sf"/>
</dbReference>
<keyword evidence="2 5" id="KW-0813">Transport</keyword>
<dbReference type="InterPro" id="IPR050431">
    <property type="entry name" value="Adaptor_comp_med_subunit"/>
</dbReference>
<dbReference type="InterPro" id="IPR028565">
    <property type="entry name" value="MHD"/>
</dbReference>
<dbReference type="PRINTS" id="PR00314">
    <property type="entry name" value="CLATHRINADPT"/>
</dbReference>
<keyword evidence="8" id="KW-1185">Reference proteome</keyword>
<dbReference type="Gene3D" id="3.30.450.60">
    <property type="match status" value="1"/>
</dbReference>
<dbReference type="InterPro" id="IPR001392">
    <property type="entry name" value="Clathrin_mu"/>
</dbReference>
<gene>
    <name evidence="7" type="ORF">PhCBS80983_g04048</name>
</gene>
<dbReference type="Pfam" id="PF00928">
    <property type="entry name" value="Adap_comp_sub"/>
    <property type="match status" value="1"/>
</dbReference>
<dbReference type="FunFam" id="3.30.450.60:FF:000002">
    <property type="entry name" value="AP-2 complex subunit mu, putative"/>
    <property type="match status" value="1"/>
</dbReference>
<dbReference type="CDD" id="cd09252">
    <property type="entry name" value="AP-3_Mu3_Cterm"/>
    <property type="match status" value="1"/>
</dbReference>
<evidence type="ECO:0000256" key="4">
    <source>
        <dbReference type="ARBA" id="ARBA00023136"/>
    </source>
</evidence>
<dbReference type="Pfam" id="PF01217">
    <property type="entry name" value="Clat_adaptor_s"/>
    <property type="match status" value="1"/>
</dbReference>
<dbReference type="Gene3D" id="2.60.40.1170">
    <property type="entry name" value="Mu homology domain, subdomain B"/>
    <property type="match status" value="2"/>
</dbReference>
<accession>A0A507E1F9</accession>
<dbReference type="PROSITE" id="PS00990">
    <property type="entry name" value="CLAT_ADAPTOR_M_1"/>
    <property type="match status" value="1"/>
</dbReference>
<evidence type="ECO:0000256" key="5">
    <source>
        <dbReference type="PIRNR" id="PIRNR005992"/>
    </source>
</evidence>
<comment type="similarity">
    <text evidence="5">Belongs to the adaptor complexes medium subunit family.</text>
</comment>
<dbReference type="Proteomes" id="UP000318582">
    <property type="component" value="Unassembled WGS sequence"/>
</dbReference>
<sequence length="421" mass="47193">MISSLFILDKAGKVIIEKHWRNTITGAVDEFLKVSQKHSIPQEVPPVIATETHYLHHIFRSGLVFLSVVEEEVPPLSVLHFLHRLVDLLLDYFGALSEATLKENFVIVYELLEELLDYGFPYITEPNILKDVVPPPSLLSTVINAVSLGTNFGTKLPSGSLSSIPWRSTGVKYTNNEIFFDIVETVNAILDRNGNIVTAETHGEVLCNSRLSGMPDLILALMNHRLLENTMTSFHPCVRYHRFEKDRVLSFVPPDGQFKLMDYNVNLTASNTLPLLIKPFIRIMKRTGKLEISFQPRSTGGKLVESAALSLTLPKAVASVKLSANAGQCTFDHITKELRWTIGKISSDFNIAGVPLLTGTLYLDSDPDPIQTLYTIYVDFKINMFTASGLKIDTLQVHHEPYKPFKGVRTVTRAGRYQIRV</sequence>
<dbReference type="SUPFAM" id="SSF49447">
    <property type="entry name" value="Second domain of Mu2 adaptin subunit (ap50) of ap2 adaptor"/>
    <property type="match status" value="1"/>
</dbReference>
<organism evidence="7 8">
    <name type="scientific">Powellomyces hirtus</name>
    <dbReference type="NCBI Taxonomy" id="109895"/>
    <lineage>
        <taxon>Eukaryota</taxon>
        <taxon>Fungi</taxon>
        <taxon>Fungi incertae sedis</taxon>
        <taxon>Chytridiomycota</taxon>
        <taxon>Chytridiomycota incertae sedis</taxon>
        <taxon>Chytridiomycetes</taxon>
        <taxon>Spizellomycetales</taxon>
        <taxon>Powellomycetaceae</taxon>
        <taxon>Powellomyces</taxon>
    </lineage>
</organism>
<dbReference type="PANTHER" id="PTHR10529">
    <property type="entry name" value="AP COMPLEX SUBUNIT MU"/>
    <property type="match status" value="1"/>
</dbReference>
<dbReference type="GO" id="GO:0012505">
    <property type="term" value="C:endomembrane system"/>
    <property type="evidence" value="ECO:0007669"/>
    <property type="project" value="UniProtKB-SubCell"/>
</dbReference>
<protein>
    <recommendedName>
        <fullName evidence="6">MHD domain-containing protein</fullName>
    </recommendedName>
</protein>
<evidence type="ECO:0000313" key="8">
    <source>
        <dbReference type="Proteomes" id="UP000318582"/>
    </source>
</evidence>
<dbReference type="GO" id="GO:0016192">
    <property type="term" value="P:vesicle-mediated transport"/>
    <property type="evidence" value="ECO:0007669"/>
    <property type="project" value="InterPro"/>
</dbReference>
<dbReference type="InterPro" id="IPR036168">
    <property type="entry name" value="AP2_Mu_C_sf"/>
</dbReference>
<evidence type="ECO:0000313" key="7">
    <source>
        <dbReference type="EMBL" id="TPX57145.1"/>
    </source>
</evidence>
<reference evidence="7 8" key="1">
    <citation type="journal article" date="2019" name="Sci. Rep.">
        <title>Comparative genomics of chytrid fungi reveal insights into the obligate biotrophic and pathogenic lifestyle of Synchytrium endobioticum.</title>
        <authorList>
            <person name="van de Vossenberg B.T.L.H."/>
            <person name="Warris S."/>
            <person name="Nguyen H.D.T."/>
            <person name="van Gent-Pelzer M.P.E."/>
            <person name="Joly D.L."/>
            <person name="van de Geest H.C."/>
            <person name="Bonants P.J.M."/>
            <person name="Smith D.S."/>
            <person name="Levesque C.A."/>
            <person name="van der Lee T.A.J."/>
        </authorList>
    </citation>
    <scope>NUCLEOTIDE SEQUENCE [LARGE SCALE GENOMIC DNA]</scope>
    <source>
        <strain evidence="7 8">CBS 809.83</strain>
    </source>
</reference>
<dbReference type="GO" id="GO:0006886">
    <property type="term" value="P:intracellular protein transport"/>
    <property type="evidence" value="ECO:0007669"/>
    <property type="project" value="UniProtKB-UniRule"/>
</dbReference>
<evidence type="ECO:0000259" key="6">
    <source>
        <dbReference type="PROSITE" id="PS51072"/>
    </source>
</evidence>
<comment type="subcellular location">
    <subcellularLocation>
        <location evidence="1">Endomembrane system</location>
    </subcellularLocation>
</comment>